<accession>A0A0D6HYB8</accession>
<evidence type="ECO:0000313" key="28">
    <source>
        <dbReference type="Proteomes" id="UP000443506"/>
    </source>
</evidence>
<reference evidence="19 37" key="7">
    <citation type="journal article" date="2020" name="J. Antimicrob. Chemother.">
        <title>Detection of heterogeneous vancomycin intermediate resistance in MRSA isolates from Latin America.</title>
        <authorList>
            <person name="Castro B.E."/>
            <person name="Berrio M."/>
            <person name="Vargas M.L."/>
            <person name="Carvajal L.P."/>
            <person name="Millan L.V."/>
            <person name="Rios R."/>
            <person name="Hernandez A.K."/>
            <person name="Rincon S."/>
            <person name="Cubides P."/>
            <person name="Forero E."/>
            <person name="Dinh A."/>
            <person name="Seas C."/>
            <person name="Munita J.M."/>
            <person name="Arias C.A."/>
            <person name="Reyes J."/>
            <person name="Diaz L."/>
        </authorList>
    </citation>
    <scope>NUCLEOTIDE SEQUENCE [LARGE SCALE GENOMIC DNA]</scope>
    <source>
        <strain evidence="19 37">UE1097</strain>
    </source>
</reference>
<dbReference type="EMBL" id="RQTF01000273">
    <property type="protein sequence ID" value="RZI05856.1"/>
    <property type="molecule type" value="Genomic_DNA"/>
</dbReference>
<reference evidence="24 25" key="5">
    <citation type="submission" date="2018-11" db="EMBL/GenBank/DDBJ databases">
        <title>Genomic profiling of Staphylococcus species from a Poultry farm system in KwaZulu-Natal, South Africa.</title>
        <authorList>
            <person name="Amoako D.G."/>
            <person name="Somboro A.M."/>
            <person name="Abia A.L.K."/>
            <person name="Bester L.A."/>
            <person name="Essack S.Y."/>
        </authorList>
    </citation>
    <scope>NUCLEOTIDE SEQUENCE [LARGE SCALE GENOMIC DNA]</scope>
    <source>
        <strain evidence="21 25">SA12</strain>
        <strain evidence="20 24">SA9</strain>
    </source>
</reference>
<keyword evidence="1" id="KW-0732">Signal</keyword>
<dbReference type="EMBL" id="CACTQT010000002">
    <property type="protein sequence ID" value="CAA4358687.1"/>
    <property type="molecule type" value="Genomic_DNA"/>
</dbReference>
<dbReference type="EMBL" id="CACTOE010000004">
    <property type="protein sequence ID" value="CAA4095915.1"/>
    <property type="molecule type" value="Genomic_DNA"/>
</dbReference>
<evidence type="ECO:0000313" key="26">
    <source>
        <dbReference type="Proteomes" id="UP000442696"/>
    </source>
</evidence>
<dbReference type="Proteomes" id="UP000459702">
    <property type="component" value="Unassembled WGS sequence"/>
</dbReference>
<dbReference type="Proteomes" id="UP000293434">
    <property type="component" value="Unassembled WGS sequence"/>
</dbReference>
<dbReference type="EMBL" id="JAIUEN010000031">
    <property type="protein sequence ID" value="MCE3361773.1"/>
    <property type="molecule type" value="Genomic_DNA"/>
</dbReference>
<evidence type="ECO:0000313" key="30">
    <source>
        <dbReference type="Proteomes" id="UP000459586"/>
    </source>
</evidence>
<evidence type="ECO:0000313" key="31">
    <source>
        <dbReference type="Proteomes" id="UP000459702"/>
    </source>
</evidence>
<dbReference type="EMBL" id="CAIGXB010000001">
    <property type="protein sequence ID" value="CAC5774599.1"/>
    <property type="molecule type" value="Genomic_DNA"/>
</dbReference>
<dbReference type="EMBL" id="CACUNS010000001">
    <property type="protein sequence ID" value="CAA6033554.1"/>
    <property type="molecule type" value="Genomic_DNA"/>
</dbReference>
<feature type="signal peptide" evidence="1">
    <location>
        <begin position="1"/>
        <end position="26"/>
    </location>
</feature>
<evidence type="ECO:0000313" key="33">
    <source>
        <dbReference type="Proteomes" id="UP000471199"/>
    </source>
</evidence>
<evidence type="ECO:0000313" key="15">
    <source>
        <dbReference type="EMBL" id="MCE3361773.1"/>
    </source>
</evidence>
<evidence type="ECO:0000313" key="29">
    <source>
        <dbReference type="Proteomes" id="UP000443708"/>
    </source>
</evidence>
<dbReference type="Proteomes" id="UP001200271">
    <property type="component" value="Unassembled WGS sequence"/>
</dbReference>
<dbReference type="Proteomes" id="UP000466646">
    <property type="component" value="Unassembled WGS sequence"/>
</dbReference>
<evidence type="ECO:0000313" key="32">
    <source>
        <dbReference type="Proteomes" id="UP000466646"/>
    </source>
</evidence>
<dbReference type="OMA" id="MINHYFA"/>
<dbReference type="Proteomes" id="UP000442782">
    <property type="component" value="Unassembled WGS sequence"/>
</dbReference>
<evidence type="ECO:0000313" key="6">
    <source>
        <dbReference type="EMBL" id="CAA4672219.1"/>
    </source>
</evidence>
<dbReference type="Proteomes" id="UP000294017">
    <property type="component" value="Unassembled WGS sequence"/>
</dbReference>
<dbReference type="Proteomes" id="UP000507112">
    <property type="component" value="Unassembled WGS sequence"/>
</dbReference>
<accession>A0A1E8WSX6</accession>
<dbReference type="Proteomes" id="UP000459586">
    <property type="component" value="Unassembled WGS sequence"/>
</dbReference>
<dbReference type="EMBL" id="UAUZ02000002">
    <property type="protein sequence ID" value="CAD7353305.1"/>
    <property type="molecule type" value="Genomic_DNA"/>
</dbReference>
<dbReference type="EMBL" id="CACTPI010000002">
    <property type="protein sequence ID" value="CAA4086256.1"/>
    <property type="molecule type" value="Genomic_DNA"/>
</dbReference>
<evidence type="ECO:0000313" key="14">
    <source>
        <dbReference type="EMBL" id="KSA81130.1"/>
    </source>
</evidence>
<dbReference type="EMBL" id="LALJ01000006">
    <property type="protein sequence ID" value="KMR37333.1"/>
    <property type="molecule type" value="Genomic_DNA"/>
</dbReference>
<evidence type="ECO:0000313" key="21">
    <source>
        <dbReference type="EMBL" id="RZI05856.1"/>
    </source>
</evidence>
<evidence type="ECO:0000313" key="24">
    <source>
        <dbReference type="Proteomes" id="UP000293434"/>
    </source>
</evidence>
<sequence>MKKKLLVLTMSTLFATQIMNSNHAKASVTESVDKKFVVPESGINKIIPAYDEFKNSPKVNVSNLTDNKNFVASEDKLNKIADSSAASKIVDKNFVVPESKLGNIVPEYKEINNRVNVATNNPASQQVDKHFVAKGPEVNRFITQNKVNHHFITTQTHYKKVITSYKSTHVHKHVNHAKDSINKHFIVKPSESPRYTHPSQSLIIKHHFAVPGYHAHKFVTPGHASIKINHFCVVPQINSFKVIPPYGHNSHRMHVPSFQNNTTATHQNAKVNKAYDYKYFYSYKVVKGVKKYFSFSQSNGYKIGKPSLNIKNVNYQYAVPSYSPTHYVPEFKGSLPAPRV</sequence>
<dbReference type="EMBL" id="LFVP01000002">
    <property type="protein sequence ID" value="KSA81130.1"/>
    <property type="molecule type" value="Genomic_DNA"/>
</dbReference>
<evidence type="ECO:0000313" key="2">
    <source>
        <dbReference type="EMBL" id="ATC70909.1"/>
    </source>
</evidence>
<reference evidence="15" key="10">
    <citation type="journal article" date="2021" name="Front Med (Lausanne)">
        <title>The Prevalence and Determinants of Fusidic Acid Resistance Among Methicillin-Resistant Staphylococcus aureus Clinical Isolates in China.</title>
        <authorList>
            <person name="Zhao H."/>
            <person name="Wang X."/>
            <person name="Wang B."/>
            <person name="Xu Y."/>
            <person name="Rao L."/>
            <person name="Wan B."/>
            <person name="Guo Y."/>
            <person name="Wu X."/>
            <person name="Yu J."/>
            <person name="Chen L."/>
            <person name="Li M."/>
            <person name="Yu F."/>
        </authorList>
    </citation>
    <scope>NUCLEOTIDE SEQUENCE</scope>
    <source>
        <strain evidence="15">NC-4</strain>
    </source>
</reference>
<dbReference type="EMBL" id="WPTS01000020">
    <property type="protein sequence ID" value="MVK34134.1"/>
    <property type="molecule type" value="Genomic_DNA"/>
</dbReference>
<evidence type="ECO:0000313" key="20">
    <source>
        <dbReference type="EMBL" id="RZH91936.1"/>
    </source>
</evidence>
<dbReference type="AlphaFoldDB" id="A0A0D6HYB8"/>
<evidence type="ECO:0000313" key="37">
    <source>
        <dbReference type="Proteomes" id="UP000547874"/>
    </source>
</evidence>
<gene>
    <name evidence="11" type="primary">ssp</name>
    <name evidence="15" type="synonym">emp</name>
    <name evidence="14" type="ORF">ACR79_05240</name>
    <name evidence="2" type="ORF">CNH36_04395</name>
    <name evidence="20" type="ORF">EIG94_10965</name>
    <name evidence="21" type="ORF">EIH03_12795</name>
    <name evidence="13" type="ORF">EP54_12140</name>
    <name evidence="12" type="ORF">EQ90_03965</name>
    <name evidence="16" type="ORF">GO814_03175</name>
    <name evidence="17" type="ORF">GO942_02995</name>
    <name evidence="19" type="ORF">GQX37_00630</name>
    <name evidence="18" type="ORF">GZ130_12320</name>
    <name evidence="15" type="ORF">LB359_05290</name>
    <name evidence="11" type="ORF">NCTC13131_00785</name>
    <name evidence="4" type="ORF">SAMEA1029512_00761</name>
    <name evidence="3" type="ORF">SAMEA1029528_00570</name>
    <name evidence="5" type="ORF">SAMEA2078260_00615</name>
    <name evidence="7" type="ORF">SAMEA2078588_00005</name>
    <name evidence="8" type="ORF">SAMEA2080344_00305</name>
    <name evidence="6" type="ORF">SAMEA2081063_00305</name>
    <name evidence="9" type="ORF">SAMEA4008575_00305</name>
    <name evidence="10" type="ORF">SAMEA70146418_00685</name>
</gene>
<dbReference type="Proteomes" id="UP000217245">
    <property type="component" value="Chromosome"/>
</dbReference>
<evidence type="ECO:0000313" key="22">
    <source>
        <dbReference type="Proteomes" id="UP000217245"/>
    </source>
</evidence>
<dbReference type="Proteomes" id="UP000442696">
    <property type="component" value="Unassembled WGS sequence"/>
</dbReference>
<dbReference type="EMBL" id="LALQ01000056">
    <property type="protein sequence ID" value="KMR56264.1"/>
    <property type="molecule type" value="Genomic_DNA"/>
</dbReference>
<feature type="chain" id="PRO_5015035939" evidence="1">
    <location>
        <begin position="27"/>
        <end position="340"/>
    </location>
</feature>
<reference evidence="18 32" key="8">
    <citation type="submission" date="2020-01" db="EMBL/GenBank/DDBJ databases">
        <title>Analysis of Virulence and Antimicrobial Resistance Gene Carriage in Staphylococcus aureus Infections in Equids Using Whole Genome Sequencing.</title>
        <authorList>
            <person name="Little S.V."/>
            <person name="Hillhouse A.E."/>
            <person name="Cohen N.D."/>
            <person name="Lawhon S.D."/>
            <person name="Bryan L.K."/>
        </authorList>
    </citation>
    <scope>NUCLEOTIDE SEQUENCE [LARGE SCALE GENOMIC DNA]</scope>
    <source>
        <strain evidence="18 32">61-017</strain>
    </source>
</reference>
<reference evidence="12" key="1">
    <citation type="journal article" date="2015" name="J. Infect. Dis.">
        <title>Parallel Epidemics of Community-Associated Methicillin-Resistant Staphylococcus aureus USA300 Infection in North and South America.</title>
        <authorList>
            <person name="Planet P.J."/>
            <person name="Diaz L."/>
            <person name="Kolokotronis S.O."/>
            <person name="Narechania A."/>
            <person name="Reyes J."/>
            <person name="Xing G."/>
            <person name="Rincon S."/>
            <person name="Smith H."/>
            <person name="Panesso D."/>
            <person name="Ryan C."/>
            <person name="Smith D.P."/>
            <person name="Guzman M."/>
            <person name="Zurita J."/>
            <person name="Sebra R."/>
            <person name="Deikus G."/>
            <person name="Nolan R.L."/>
            <person name="Tenover F.C."/>
            <person name="Weinstock G.M."/>
            <person name="Robinson D.A."/>
            <person name="Arias C.A."/>
        </authorList>
    </citation>
    <scope>NUCLEOTIDE SEQUENCE</scope>
    <source>
        <strain evidence="12">CA15</strain>
        <strain evidence="13">M121</strain>
    </source>
</reference>
<dbReference type="Proteomes" id="UP000052129">
    <property type="component" value="Unassembled WGS sequence"/>
</dbReference>
<evidence type="ECO:0000313" key="11">
    <source>
        <dbReference type="EMBL" id="CAD7353305.1"/>
    </source>
</evidence>
<reference evidence="33 34" key="6">
    <citation type="submission" date="2019-11" db="EMBL/GenBank/DDBJ databases">
        <title>Implementation of targeted gown and glove precautions to prevent Staphylococcus aureus acquisition in community-based nursing homes.</title>
        <authorList>
            <person name="Stine O.C."/>
        </authorList>
    </citation>
    <scope>NUCLEOTIDE SEQUENCE [LARGE SCALE GENOMIC DNA]</scope>
    <source>
        <strain evidence="17 34">S_1081.LBCF.DN</strain>
        <strain evidence="16 33">S_2062.LAUP.DI</strain>
    </source>
</reference>
<reference evidence="14" key="2">
    <citation type="submission" date="2015-06" db="EMBL/GenBank/DDBJ databases">
        <authorList>
            <person name="Diene S.M."/>
            <person name="Von Dach E."/>
            <person name="Fankhauser C."/>
            <person name="Schrenzel J."/>
            <person name="Harbarth S."/>
            <person name="Francois P."/>
        </authorList>
    </citation>
    <scope>NUCLEOTIDE SEQUENCE</scope>
    <source>
        <strain evidence="14">MRSA_S26</strain>
    </source>
</reference>
<dbReference type="Proteomes" id="UP000251686">
    <property type="component" value="Unassembled WGS sequence"/>
</dbReference>
<dbReference type="EMBL" id="JAANEC010000011">
    <property type="protein sequence ID" value="NUY11069.1"/>
    <property type="molecule type" value="Genomic_DNA"/>
</dbReference>
<dbReference type="Proteomes" id="UP000505390">
    <property type="component" value="Unassembled WGS sequence"/>
</dbReference>
<evidence type="ECO:0000313" key="18">
    <source>
        <dbReference type="EMBL" id="NDP57359.1"/>
    </source>
</evidence>
<evidence type="ECO:0000313" key="7">
    <source>
        <dbReference type="EMBL" id="CAA6033554.1"/>
    </source>
</evidence>
<evidence type="ECO:0000313" key="34">
    <source>
        <dbReference type="Proteomes" id="UP000478867"/>
    </source>
</evidence>
<evidence type="ECO:0000313" key="36">
    <source>
        <dbReference type="Proteomes" id="UP000507112"/>
    </source>
</evidence>
<reference evidence="11" key="9">
    <citation type="submission" date="2020-11" db="EMBL/GenBank/DDBJ databases">
        <authorList>
            <consortium name="Pathogen Informatics"/>
        </authorList>
    </citation>
    <scope>NUCLEOTIDE SEQUENCE</scope>
    <source>
        <strain evidence="10 36">MOS105</strain>
        <strain evidence="11">NCTC13131</strain>
        <strain evidence="3 29">S040_N01_C01</strain>
        <strain evidence="4 27">S087_N01_C01</strain>
        <strain evidence="9 35">SG160</strain>
        <strain evidence="7 31">T012_N10_C04</strain>
        <strain evidence="5 26">T012_N16_C08</strain>
        <strain evidence="6 28">T065_N03_C06</strain>
        <strain evidence="8 30">T197_A02_C01</strain>
    </source>
</reference>
<dbReference type="Proteomes" id="UP000471199">
    <property type="component" value="Unassembled WGS sequence"/>
</dbReference>
<evidence type="ECO:0000313" key="13">
    <source>
        <dbReference type="EMBL" id="KMR56264.1"/>
    </source>
</evidence>
<evidence type="ECO:0000313" key="27">
    <source>
        <dbReference type="Proteomes" id="UP000442782"/>
    </source>
</evidence>
<dbReference type="EMBL" id="CAIIGD010000002">
    <property type="protein sequence ID" value="CAC8199722.1"/>
    <property type="molecule type" value="Genomic_DNA"/>
</dbReference>
<evidence type="ECO:0000313" key="35">
    <source>
        <dbReference type="Proteomes" id="UP000505390"/>
    </source>
</evidence>
<evidence type="ECO:0000256" key="1">
    <source>
        <dbReference type="SAM" id="SignalP"/>
    </source>
</evidence>
<evidence type="ECO:0000313" key="3">
    <source>
        <dbReference type="EMBL" id="CAA4086256.1"/>
    </source>
</evidence>
<name>A0A0D6HYB8_STAAU</name>
<dbReference type="RefSeq" id="WP_000728056.1">
    <property type="nucleotide sequence ID" value="NC_021670.1"/>
</dbReference>
<evidence type="ECO:0000313" key="23">
    <source>
        <dbReference type="Proteomes" id="UP000251686"/>
    </source>
</evidence>
<evidence type="ECO:0000313" key="8">
    <source>
        <dbReference type="EMBL" id="CAA6308100.1"/>
    </source>
</evidence>
<evidence type="ECO:0000313" key="9">
    <source>
        <dbReference type="EMBL" id="CAC5774599.1"/>
    </source>
</evidence>
<dbReference type="EMBL" id="CP023391">
    <property type="protein sequence ID" value="ATC70909.1"/>
    <property type="molecule type" value="Genomic_DNA"/>
</dbReference>
<evidence type="ECO:0000313" key="4">
    <source>
        <dbReference type="EMBL" id="CAA4095915.1"/>
    </source>
</evidence>
<evidence type="ECO:0000313" key="5">
    <source>
        <dbReference type="EMBL" id="CAA4358687.1"/>
    </source>
</evidence>
<protein>
    <submittedName>
        <fullName evidence="11">Extracellular ECM and plasma binding protein Emp</fullName>
    </submittedName>
    <submittedName>
        <fullName evidence="15">Extracellular matrix protein-binding adhesin Emp</fullName>
    </submittedName>
    <submittedName>
        <fullName evidence="12">Extracellular matrix protein-binding protein emp</fullName>
    </submittedName>
</protein>
<evidence type="ECO:0000313" key="19">
    <source>
        <dbReference type="EMBL" id="NUY11069.1"/>
    </source>
</evidence>
<dbReference type="EMBL" id="CACTWD010000001">
    <property type="protein sequence ID" value="CAA4672219.1"/>
    <property type="molecule type" value="Genomic_DNA"/>
</dbReference>
<evidence type="ECO:0000313" key="16">
    <source>
        <dbReference type="EMBL" id="MVK34134.1"/>
    </source>
</evidence>
<dbReference type="EMBL" id="JAAFLG010000034">
    <property type="protein sequence ID" value="NDP57359.1"/>
    <property type="molecule type" value="Genomic_DNA"/>
</dbReference>
<evidence type="ECO:0000313" key="10">
    <source>
        <dbReference type="EMBL" id="CAC8199722.1"/>
    </source>
</evidence>
<reference evidence="15" key="11">
    <citation type="submission" date="2023-08" db="EMBL/GenBank/DDBJ databases">
        <authorList>
            <person name="Zhao H."/>
            <person name="Wang X."/>
        </authorList>
    </citation>
    <scope>NUCLEOTIDE SEQUENCE</scope>
    <source>
        <strain evidence="15">NC-4</strain>
    </source>
</reference>
<dbReference type="EMBL" id="CACURZ010000001">
    <property type="protein sequence ID" value="CAA6308100.1"/>
    <property type="molecule type" value="Genomic_DNA"/>
</dbReference>
<dbReference type="Proteomes" id="UP000443506">
    <property type="component" value="Unassembled WGS sequence"/>
</dbReference>
<dbReference type="Proteomes" id="UP000547874">
    <property type="component" value="Unassembled WGS sequence"/>
</dbReference>
<evidence type="ECO:0000313" key="17">
    <source>
        <dbReference type="EMBL" id="MVM09661.1"/>
    </source>
</evidence>
<dbReference type="EMBL" id="WPXC01000006">
    <property type="protein sequence ID" value="MVM09661.1"/>
    <property type="molecule type" value="Genomic_DNA"/>
</dbReference>
<dbReference type="Proteomes" id="UP000478867">
    <property type="component" value="Unassembled WGS sequence"/>
</dbReference>
<dbReference type="KEGG" id="saur:SABB_00838"/>
<reference evidence="2 22" key="4">
    <citation type="submission" date="2017-09" db="EMBL/GenBank/DDBJ databases">
        <title>A single nucleotide polymorphism in the Staphylococcus aureus virulence regulator SaeR abolishes pathogenesis.</title>
        <authorList>
            <person name="Copin R.J."/>
            <person name="Sause W."/>
            <person name="Shopsin B."/>
            <person name="Torres V.J."/>
        </authorList>
    </citation>
    <scope>NUCLEOTIDE SEQUENCE [LARGE SCALE GENOMIC DNA]</scope>
    <source>
        <strain evidence="22">Newman</strain>
        <strain evidence="2">Newman_D2C</strain>
    </source>
</reference>
<dbReference type="Proteomes" id="UP000443708">
    <property type="component" value="Unassembled WGS sequence"/>
</dbReference>
<organism evidence="11 23">
    <name type="scientific">Staphylococcus aureus</name>
    <dbReference type="NCBI Taxonomy" id="1280"/>
    <lineage>
        <taxon>Bacteria</taxon>
        <taxon>Bacillati</taxon>
        <taxon>Bacillota</taxon>
        <taxon>Bacilli</taxon>
        <taxon>Bacillales</taxon>
        <taxon>Staphylococcaceae</taxon>
        <taxon>Staphylococcus</taxon>
    </lineage>
</organism>
<reference evidence="14" key="3">
    <citation type="journal article" date="2016" name="J. Infect. Dis.">
        <title>Comparative Genomics of Community-Associated Methicillin-Resistant Staphylococcus aureus Shows the Emergence of Clone ST8-USA300 in Geneva, Switzerland.</title>
        <authorList>
            <person name="Von Dach E."/>
            <person name="Diene S.M."/>
            <person name="Fankhauser C."/>
            <person name="Schrenzel J."/>
            <person name="Harbarth S."/>
            <person name="Francois P."/>
        </authorList>
    </citation>
    <scope>NUCLEOTIDE SEQUENCE</scope>
    <source>
        <strain evidence="14">MRSA_S26</strain>
    </source>
</reference>
<proteinExistence type="predicted"/>
<dbReference type="EMBL" id="RQTC01000197">
    <property type="protein sequence ID" value="RZH91936.1"/>
    <property type="molecule type" value="Genomic_DNA"/>
</dbReference>
<evidence type="ECO:0000313" key="12">
    <source>
        <dbReference type="EMBL" id="KMR37333.1"/>
    </source>
</evidence>
<evidence type="ECO:0000313" key="25">
    <source>
        <dbReference type="Proteomes" id="UP000294017"/>
    </source>
</evidence>